<reference evidence="3" key="2">
    <citation type="journal article" date="2021" name="PeerJ">
        <title>Extensive microbial diversity within the chicken gut microbiome revealed by metagenomics and culture.</title>
        <authorList>
            <person name="Gilroy R."/>
            <person name="Ravi A."/>
            <person name="Getino M."/>
            <person name="Pursley I."/>
            <person name="Horton D.L."/>
            <person name="Alikhan N.F."/>
            <person name="Baker D."/>
            <person name="Gharbi K."/>
            <person name="Hall N."/>
            <person name="Watson M."/>
            <person name="Adriaenssens E.M."/>
            <person name="Foster-Nyarko E."/>
            <person name="Jarju S."/>
            <person name="Secka A."/>
            <person name="Antonio M."/>
            <person name="Oren A."/>
            <person name="Chaudhuri R.R."/>
            <person name="La Ragione R."/>
            <person name="Hildebrand F."/>
            <person name="Pallen M.J."/>
        </authorList>
    </citation>
    <scope>NUCLEOTIDE SEQUENCE</scope>
    <source>
        <strain evidence="3">USAMLcec12-2067</strain>
    </source>
</reference>
<keyword evidence="2" id="KW-0472">Membrane</keyword>
<comment type="caution">
    <text evidence="4">The sequence shown here is derived from an EMBL/GenBank/DDBJ whole genome shotgun (WGS) entry which is preliminary data.</text>
</comment>
<keyword evidence="2" id="KW-0812">Transmembrane</keyword>
<dbReference type="Proteomes" id="UP000236488">
    <property type="component" value="Unassembled WGS sequence"/>
</dbReference>
<keyword evidence="2" id="KW-1133">Transmembrane helix</keyword>
<dbReference type="AlphaFoldDB" id="A0A2K2U7A3"/>
<feature type="region of interest" description="Disordered" evidence="1">
    <location>
        <begin position="1"/>
        <end position="47"/>
    </location>
</feature>
<keyword evidence="5" id="KW-1185">Reference proteome</keyword>
<reference evidence="4 5" key="1">
    <citation type="journal article" date="2018" name="Int. J. Syst. Evol. Microbiol.">
        <title>Rubneribacter badeniensis gen. nov., sp. nov. and Enteroscipio rubneri gen. nov., sp. nov., new members of the Eggerthellaceae isolated from human faeces.</title>
        <authorList>
            <person name="Danylec N."/>
            <person name="Gobl A."/>
            <person name="Stoll D.A."/>
            <person name="Hetzer B."/>
            <person name="Kulling S.E."/>
            <person name="Huch M."/>
        </authorList>
    </citation>
    <scope>NUCLEOTIDE SEQUENCE [LARGE SCALE GENOMIC DNA]</scope>
    <source>
        <strain evidence="4 5">ResAG-85</strain>
    </source>
</reference>
<dbReference type="EMBL" id="DYZL01000011">
    <property type="protein sequence ID" value="HJH42261.1"/>
    <property type="molecule type" value="Genomic_DNA"/>
</dbReference>
<proteinExistence type="predicted"/>
<dbReference type="RefSeq" id="WP_103262603.1">
    <property type="nucleotide sequence ID" value="NZ_DBEYRC010000075.1"/>
</dbReference>
<name>A0A2K2U7A3_9ACTN</name>
<organism evidence="4 5">
    <name type="scientific">Rubneribacter badeniensis</name>
    <dbReference type="NCBI Taxonomy" id="2070688"/>
    <lineage>
        <taxon>Bacteria</taxon>
        <taxon>Bacillati</taxon>
        <taxon>Actinomycetota</taxon>
        <taxon>Coriobacteriia</taxon>
        <taxon>Eggerthellales</taxon>
        <taxon>Eggerthellaceae</taxon>
        <taxon>Rubneribacter</taxon>
    </lineage>
</organism>
<evidence type="ECO:0000256" key="2">
    <source>
        <dbReference type="SAM" id="Phobius"/>
    </source>
</evidence>
<protein>
    <submittedName>
        <fullName evidence="3">PGPGW domain-containing protein</fullName>
    </submittedName>
</protein>
<gene>
    <name evidence="4" type="ORF">C2L80_02930</name>
    <name evidence="3" type="ORF">K8V16_00500</name>
</gene>
<dbReference type="Proteomes" id="UP000789325">
    <property type="component" value="Unassembled WGS sequence"/>
</dbReference>
<evidence type="ECO:0000313" key="3">
    <source>
        <dbReference type="EMBL" id="HJH42261.1"/>
    </source>
</evidence>
<accession>A0A2K2U7A3</accession>
<feature type="transmembrane region" description="Helical" evidence="2">
    <location>
        <begin position="93"/>
        <end position="111"/>
    </location>
</feature>
<evidence type="ECO:0000313" key="5">
    <source>
        <dbReference type="Proteomes" id="UP000236488"/>
    </source>
</evidence>
<dbReference type="EMBL" id="PPEL01000007">
    <property type="protein sequence ID" value="PNV66164.1"/>
    <property type="molecule type" value="Genomic_DNA"/>
</dbReference>
<reference evidence="3" key="3">
    <citation type="submission" date="2021-09" db="EMBL/GenBank/DDBJ databases">
        <authorList>
            <person name="Gilroy R."/>
        </authorList>
    </citation>
    <scope>NUCLEOTIDE SEQUENCE</scope>
    <source>
        <strain evidence="3">USAMLcec12-2067</strain>
    </source>
</reference>
<evidence type="ECO:0000313" key="4">
    <source>
        <dbReference type="EMBL" id="PNV66164.1"/>
    </source>
</evidence>
<sequence length="113" mass="11003">MSTHEPIIDIDPVSSARDGAAGAAQSGFRPPSYGAQGKRGASAPESAVRATVIDGGPPPAKRPSRIGGAAQTVIGGAIMLVGVPMLILPGPGLLAIGGGAVIAANGVKKMLGR</sequence>
<evidence type="ECO:0000256" key="1">
    <source>
        <dbReference type="SAM" id="MobiDB-lite"/>
    </source>
</evidence>